<gene>
    <name evidence="2" type="ORF">CJOHNSTONI_LOCUS9015</name>
</gene>
<dbReference type="OrthoDB" id="5813557at2759"/>
<dbReference type="AlphaFoldDB" id="A0A8J2PXU4"/>
<name>A0A8J2PXU4_9BILA</name>
<feature type="chain" id="PRO_5035304249" evidence="1">
    <location>
        <begin position="18"/>
        <end position="158"/>
    </location>
</feature>
<dbReference type="PIRSF" id="PIRSF027779">
    <property type="entry name" value="UCP207779"/>
    <property type="match status" value="1"/>
</dbReference>
<accession>A0A8J2PXU4</accession>
<protein>
    <submittedName>
        <fullName evidence="2">Uncharacterized protein</fullName>
    </submittedName>
</protein>
<keyword evidence="3" id="KW-1185">Reference proteome</keyword>
<reference evidence="2" key="1">
    <citation type="submission" date="2021-09" db="EMBL/GenBank/DDBJ databases">
        <authorList>
            <consortium name="Pathogen Informatics"/>
        </authorList>
    </citation>
    <scope>NUCLEOTIDE SEQUENCE</scope>
</reference>
<keyword evidence="1" id="KW-0732">Signal</keyword>
<feature type="signal peptide" evidence="1">
    <location>
        <begin position="1"/>
        <end position="17"/>
    </location>
</feature>
<dbReference type="EMBL" id="CAKAEH010001786">
    <property type="protein sequence ID" value="CAG9539415.1"/>
    <property type="molecule type" value="Genomic_DNA"/>
</dbReference>
<proteinExistence type="predicted"/>
<evidence type="ECO:0000313" key="2">
    <source>
        <dbReference type="EMBL" id="CAG9539415.1"/>
    </source>
</evidence>
<dbReference type="Proteomes" id="UP000746747">
    <property type="component" value="Unassembled WGS sequence"/>
</dbReference>
<sequence>MLKTFILLMLIAVGGYCDIFAEVGDFFTKHFTDVKSLFASDEKELQQGLNRVRDLLTAVQEKLPLLKPLANEGQLKILNKIGNLLSQVNDFQRNVFNSKMEFNQKENNWENLVKKIFVSEGVSKIIPLVQQLLNSAPATFATYLLTFVVPFLINALRE</sequence>
<evidence type="ECO:0000313" key="3">
    <source>
        <dbReference type="Proteomes" id="UP000746747"/>
    </source>
</evidence>
<evidence type="ECO:0000256" key="1">
    <source>
        <dbReference type="SAM" id="SignalP"/>
    </source>
</evidence>
<comment type="caution">
    <text evidence="2">The sequence shown here is derived from an EMBL/GenBank/DDBJ whole genome shotgun (WGS) entry which is preliminary data.</text>
</comment>
<dbReference type="InterPro" id="IPR016859">
    <property type="entry name" value="UCP207779"/>
</dbReference>
<organism evidence="2 3">
    <name type="scientific">Cercopithifilaria johnstoni</name>
    <dbReference type="NCBI Taxonomy" id="2874296"/>
    <lineage>
        <taxon>Eukaryota</taxon>
        <taxon>Metazoa</taxon>
        <taxon>Ecdysozoa</taxon>
        <taxon>Nematoda</taxon>
        <taxon>Chromadorea</taxon>
        <taxon>Rhabditida</taxon>
        <taxon>Spirurina</taxon>
        <taxon>Spiruromorpha</taxon>
        <taxon>Filarioidea</taxon>
        <taxon>Onchocercidae</taxon>
        <taxon>Cercopithifilaria</taxon>
    </lineage>
</organism>